<accession>A0A2R6RZL3</accession>
<dbReference type="Proteomes" id="UP000186601">
    <property type="component" value="Unassembled WGS sequence"/>
</dbReference>
<organism evidence="1 2">
    <name type="scientific">Hermanssonia centrifuga</name>
    <dbReference type="NCBI Taxonomy" id="98765"/>
    <lineage>
        <taxon>Eukaryota</taxon>
        <taxon>Fungi</taxon>
        <taxon>Dikarya</taxon>
        <taxon>Basidiomycota</taxon>
        <taxon>Agaricomycotina</taxon>
        <taxon>Agaricomycetes</taxon>
        <taxon>Polyporales</taxon>
        <taxon>Meruliaceae</taxon>
        <taxon>Hermanssonia</taxon>
    </lineage>
</organism>
<evidence type="ECO:0000313" key="1">
    <source>
        <dbReference type="EMBL" id="PSS35447.1"/>
    </source>
</evidence>
<proteinExistence type="predicted"/>
<evidence type="ECO:0000313" key="2">
    <source>
        <dbReference type="Proteomes" id="UP000186601"/>
    </source>
</evidence>
<gene>
    <name evidence="1" type="ORF">PHLCEN_2v1602</name>
</gene>
<reference evidence="1 2" key="1">
    <citation type="submission" date="2018-02" db="EMBL/GenBank/DDBJ databases">
        <title>Genome sequence of the basidiomycete white-rot fungus Phlebia centrifuga.</title>
        <authorList>
            <person name="Granchi Z."/>
            <person name="Peng M."/>
            <person name="de Vries R.P."/>
            <person name="Hilden K."/>
            <person name="Makela M.R."/>
            <person name="Grigoriev I."/>
            <person name="Riley R."/>
        </authorList>
    </citation>
    <scope>NUCLEOTIDE SEQUENCE [LARGE SCALE GENOMIC DNA]</scope>
    <source>
        <strain evidence="1 2">FBCC195</strain>
    </source>
</reference>
<dbReference type="EMBL" id="MLYV02000126">
    <property type="protein sequence ID" value="PSS35447.1"/>
    <property type="molecule type" value="Genomic_DNA"/>
</dbReference>
<keyword evidence="2" id="KW-1185">Reference proteome</keyword>
<protein>
    <submittedName>
        <fullName evidence="1">Uncharacterized protein</fullName>
    </submittedName>
</protein>
<name>A0A2R6RZL3_9APHY</name>
<sequence length="94" mass="10353">MLHTGRFTEQIEDDAEVRSLVPLVTEGDISGTSGFVHWTLSNFGDRPSLCAVICVRGDLDEIMEFKLKEQLPGVLARALSVRVFYRPSEAISGA</sequence>
<dbReference type="AlphaFoldDB" id="A0A2R6RZL3"/>
<comment type="caution">
    <text evidence="1">The sequence shown here is derived from an EMBL/GenBank/DDBJ whole genome shotgun (WGS) entry which is preliminary data.</text>
</comment>